<dbReference type="InterPro" id="IPR050301">
    <property type="entry name" value="NTE"/>
</dbReference>
<evidence type="ECO:0000256" key="1">
    <source>
        <dbReference type="ARBA" id="ARBA00004643"/>
    </source>
</evidence>
<comment type="caution">
    <text evidence="13">Lacks conserved residue(s) required for the propagation of feature annotation.</text>
</comment>
<evidence type="ECO:0000256" key="13">
    <source>
        <dbReference type="PROSITE-ProRule" id="PRU01161"/>
    </source>
</evidence>
<evidence type="ECO:0000256" key="3">
    <source>
        <dbReference type="ARBA" id="ARBA00022692"/>
    </source>
</evidence>
<keyword evidence="3 15" id="KW-0812">Transmembrane</keyword>
<reference evidence="18" key="1">
    <citation type="submission" date="2023-07" db="EMBL/GenBank/DDBJ databases">
        <authorList>
            <person name="Stuckert A."/>
        </authorList>
    </citation>
    <scope>NUCLEOTIDE SEQUENCE</scope>
</reference>
<evidence type="ECO:0000256" key="5">
    <source>
        <dbReference type="ARBA" id="ARBA00022963"/>
    </source>
</evidence>
<evidence type="ECO:0000256" key="14">
    <source>
        <dbReference type="SAM" id="MobiDB-lite"/>
    </source>
</evidence>
<keyword evidence="6 15" id="KW-1133">Transmembrane helix</keyword>
<dbReference type="EMBL" id="CAUEEQ010002237">
    <property type="protein sequence ID" value="CAJ0922286.1"/>
    <property type="molecule type" value="Genomic_DNA"/>
</dbReference>
<sequence>MSLFVESINYHPDSSLPIRQRQICNEIHGDSRRLRVLDWIVEWSINTLTAQHAPVADWMTKLLIKGLTASAQPKTKLNGQAVSSCIPDTLRGIYSQKDYTVTNYTVGAGLLMGGVCLLWLIQWLSQGHQSEPQIPESQRRPTQKRPYKSKKRKKVLSIKQRIRRGVWEQASMAPPHQESIPNPLLSSPPELETPALPPEVLYMLKSIRVLGHFERPLFLSLCQHVVFEYYEAGHLVFCPGQPDSSIYIVLEGRLELSLTDPDGTRHYMKSVAPGDIVHSLLSILDVLTGHQRPYRTVTAKAIEKSTVLRLPVEAFCAVFKAYPQSLIRTVQIIALRLQRVTFLALHHYLGLTIELFQHDLQAEPGTARAARPRFTRSMTHVEDDQEDRESTSMSSTAVRRPPPLASCKSASSGRPGFWRSLDCELEQSHRLQTPTSSPNMDPELETEEKIKRLLEDGIKQLAKLMDLEDPSSLENKVSLHHVKAETFIARKGEQDVGLHYVLSGRLHIYQGVTGREDSCIFVTAPGEMIGQLTVLTGEPLIFTVRAVEDTSYLCLSRTHFYQILRSHPHVLLSVAHSVARRVSPFVRQVDFAIDWIGVEAGKELYSKGDPSDSTYITLNGRLRSVIPDPEGKTHVVGEHGRGELIGMVEALTHRPRATSVHAVRDSELAKLPDGALSYIKRRYPQVVTRLIHILSHKILGNLQQPQDPGSVANNLGTVCVLPCSSNVPLTAFTLELKHAMNTIGPTLVLTSDIIRARLGAYALESTHECQLSTWLAQQEDLHRIVLYQTEFSLTPWTIRCIRQADCILLVGLGEEEPTLGELEKFLENSPVRALKQLVLLHRMDGPSPSGTVEWLKLRTWVSGHFHIRGPKRLFIKRPPHRMLEFYSKILKNQVDCHSDFSRLARTLTGNAIALVLGGGGARGFAHVGIIKALEEAGIPVDMVGGTSMGALVGGVYAEELDGSRTKDRTSMWAQMMSSLPRTALDLTYPITSLLSGSRFNTTLIHLFGQRQIQDLWLPYFCITTDISSSSMRVHREGILWRYIRATTSYMPYLPPLCDPVDDHLLLDGCYVNNLPADVARSMGARTVLAVDVGQQEEWNTYNYGDSLSGWWLLWNRINPWGTKVKIPDMAELQSRLSYVSCVRQLEMVKLSGYCEYLSPPVQRFSTSEFRRFQEVYDIGYDYGKLIFTEWHRGDVIVKMLQDHSTPDLDDRQEGGAGTVPGFTDLAEIVSRIEPTSSRYIHQEQQMSDDRDYECLLSGDQPDTTYRSEACETDEEKSLKIKQVFGSGLPYC</sequence>
<evidence type="ECO:0000256" key="4">
    <source>
        <dbReference type="ARBA" id="ARBA00022801"/>
    </source>
</evidence>
<accession>A0ABN9KSL0</accession>
<feature type="domain" description="Cyclic nucleotide-binding" evidence="16">
    <location>
        <begin position="209"/>
        <end position="315"/>
    </location>
</feature>
<dbReference type="InterPro" id="IPR016035">
    <property type="entry name" value="Acyl_Trfase/lysoPLipase"/>
</dbReference>
<evidence type="ECO:0000313" key="18">
    <source>
        <dbReference type="EMBL" id="CAJ0922286.1"/>
    </source>
</evidence>
<feature type="region of interest" description="Disordered" evidence="14">
    <location>
        <begin position="131"/>
        <end position="157"/>
    </location>
</feature>
<dbReference type="PROSITE" id="PS51635">
    <property type="entry name" value="PNPLA"/>
    <property type="match status" value="1"/>
</dbReference>
<comment type="similarity">
    <text evidence="2">Belongs to the NTE family.</text>
</comment>
<keyword evidence="8 15" id="KW-0472">Membrane</keyword>
<evidence type="ECO:0000256" key="11">
    <source>
        <dbReference type="ARBA" id="ARBA00048454"/>
    </source>
</evidence>
<evidence type="ECO:0000313" key="19">
    <source>
        <dbReference type="Proteomes" id="UP001176940"/>
    </source>
</evidence>
<dbReference type="SUPFAM" id="SSF52151">
    <property type="entry name" value="FabD/lysophospholipase-like"/>
    <property type="match status" value="1"/>
</dbReference>
<comment type="subcellular location">
    <subcellularLocation>
        <location evidence="1">Endoplasmic reticulum membrane</location>
        <topology evidence="1">Single-pass type III membrane protein</topology>
    </subcellularLocation>
</comment>
<dbReference type="InterPro" id="IPR001423">
    <property type="entry name" value="LysoPLipase_patatin_CS"/>
</dbReference>
<evidence type="ECO:0000256" key="15">
    <source>
        <dbReference type="SAM" id="Phobius"/>
    </source>
</evidence>
<dbReference type="PROSITE" id="PS01237">
    <property type="entry name" value="UPF0028"/>
    <property type="match status" value="1"/>
</dbReference>
<comment type="catalytic activity">
    <reaction evidence="11">
        <text>a 1-acyl-sn-glycero-3-phosphocholine + H2O = sn-glycerol 3-phosphocholine + a fatty acid + H(+)</text>
        <dbReference type="Rhea" id="RHEA:15177"/>
        <dbReference type="ChEBI" id="CHEBI:15377"/>
        <dbReference type="ChEBI" id="CHEBI:15378"/>
        <dbReference type="ChEBI" id="CHEBI:16870"/>
        <dbReference type="ChEBI" id="CHEBI:28868"/>
        <dbReference type="ChEBI" id="CHEBI:58168"/>
        <dbReference type="EC" id="3.1.1.5"/>
    </reaction>
    <physiologicalReaction direction="left-to-right" evidence="11">
        <dbReference type="Rhea" id="RHEA:15178"/>
    </physiologicalReaction>
</comment>
<feature type="active site" description="Proton acceptor" evidence="13">
    <location>
        <position position="1067"/>
    </location>
</feature>
<feature type="domain" description="Cyclic nucleotide-binding" evidence="16">
    <location>
        <begin position="461"/>
        <end position="564"/>
    </location>
</feature>
<keyword evidence="4 13" id="KW-0378">Hydrolase</keyword>
<dbReference type="Pfam" id="PF01734">
    <property type="entry name" value="Patatin"/>
    <property type="match status" value="1"/>
</dbReference>
<keyword evidence="19" id="KW-1185">Reference proteome</keyword>
<comment type="catalytic activity">
    <reaction evidence="12">
        <text>1-hexadecanoyl-sn-glycero-3-phosphocholine + H2O = sn-glycerol 3-phosphocholine + hexadecanoate + H(+)</text>
        <dbReference type="Rhea" id="RHEA:40435"/>
        <dbReference type="ChEBI" id="CHEBI:7896"/>
        <dbReference type="ChEBI" id="CHEBI:15377"/>
        <dbReference type="ChEBI" id="CHEBI:15378"/>
        <dbReference type="ChEBI" id="CHEBI:16870"/>
        <dbReference type="ChEBI" id="CHEBI:72998"/>
    </reaction>
    <physiologicalReaction direction="left-to-right" evidence="12">
        <dbReference type="Rhea" id="RHEA:40436"/>
    </physiologicalReaction>
</comment>
<dbReference type="PANTHER" id="PTHR14226">
    <property type="entry name" value="NEUROPATHY TARGET ESTERASE/SWISS CHEESE D.MELANOGASTER"/>
    <property type="match status" value="1"/>
</dbReference>
<comment type="catalytic activity">
    <reaction evidence="10">
        <text>1-hexadecanoyl-sn-glycero-3-phosphate + H2O = sn-glycerol 3-phosphate + hexadecanoate + H(+)</text>
        <dbReference type="Rhea" id="RHEA:49092"/>
        <dbReference type="ChEBI" id="CHEBI:7896"/>
        <dbReference type="ChEBI" id="CHEBI:15377"/>
        <dbReference type="ChEBI" id="CHEBI:15378"/>
        <dbReference type="ChEBI" id="CHEBI:57518"/>
        <dbReference type="ChEBI" id="CHEBI:57597"/>
    </reaction>
    <physiologicalReaction direction="left-to-right" evidence="10">
        <dbReference type="Rhea" id="RHEA:49093"/>
    </physiologicalReaction>
</comment>
<protein>
    <recommendedName>
        <fullName evidence="20">Patatin-like phospholipase domain-containing protein 7</fullName>
    </recommendedName>
</protein>
<dbReference type="PROSITE" id="PS50042">
    <property type="entry name" value="CNMP_BINDING_3"/>
    <property type="match status" value="3"/>
</dbReference>
<dbReference type="Gene3D" id="3.40.1090.10">
    <property type="entry name" value="Cytosolic phospholipase A2 catalytic domain"/>
    <property type="match status" value="1"/>
</dbReference>
<dbReference type="CDD" id="cd00038">
    <property type="entry name" value="CAP_ED"/>
    <property type="match status" value="3"/>
</dbReference>
<dbReference type="CDD" id="cd07225">
    <property type="entry name" value="Pat_PNPLA6_PNPLA7"/>
    <property type="match status" value="1"/>
</dbReference>
<evidence type="ECO:0000256" key="6">
    <source>
        <dbReference type="ARBA" id="ARBA00022989"/>
    </source>
</evidence>
<dbReference type="InterPro" id="IPR018490">
    <property type="entry name" value="cNMP-bd_dom_sf"/>
</dbReference>
<dbReference type="Pfam" id="PF00027">
    <property type="entry name" value="cNMP_binding"/>
    <property type="match status" value="3"/>
</dbReference>
<dbReference type="Proteomes" id="UP001176940">
    <property type="component" value="Unassembled WGS sequence"/>
</dbReference>
<dbReference type="InterPro" id="IPR000595">
    <property type="entry name" value="cNMP-bd_dom"/>
</dbReference>
<dbReference type="Pfam" id="PF24179">
    <property type="entry name" value="NTE_Ploop"/>
    <property type="match status" value="1"/>
</dbReference>
<dbReference type="InterPro" id="IPR014710">
    <property type="entry name" value="RmlC-like_jellyroll"/>
</dbReference>
<feature type="short sequence motif" description="GXGXXG" evidence="13">
    <location>
        <begin position="918"/>
        <end position="923"/>
    </location>
</feature>
<feature type="short sequence motif" description="GXSXG" evidence="13">
    <location>
        <begin position="945"/>
        <end position="949"/>
    </location>
</feature>
<gene>
    <name evidence="18" type="ORF">RIMI_LOCUS1710415</name>
</gene>
<comment type="caution">
    <text evidence="18">The sequence shown here is derived from an EMBL/GenBank/DDBJ whole genome shotgun (WGS) entry which is preliminary data.</text>
</comment>
<feature type="domain" description="PNPLA" evidence="17">
    <location>
        <begin position="914"/>
        <end position="1080"/>
    </location>
</feature>
<evidence type="ECO:0008006" key="20">
    <source>
        <dbReference type="Google" id="ProtNLM"/>
    </source>
</evidence>
<dbReference type="InterPro" id="IPR056556">
    <property type="entry name" value="NTE1_P-loop_dom"/>
</dbReference>
<evidence type="ECO:0000256" key="9">
    <source>
        <dbReference type="ARBA" id="ARBA00047314"/>
    </source>
</evidence>
<keyword evidence="5 13" id="KW-0442">Lipid degradation</keyword>
<dbReference type="SMART" id="SM00100">
    <property type="entry name" value="cNMP"/>
    <property type="match status" value="3"/>
</dbReference>
<evidence type="ECO:0000259" key="17">
    <source>
        <dbReference type="PROSITE" id="PS51635"/>
    </source>
</evidence>
<evidence type="ECO:0000259" key="16">
    <source>
        <dbReference type="PROSITE" id="PS50042"/>
    </source>
</evidence>
<dbReference type="InterPro" id="IPR002641">
    <property type="entry name" value="PNPLA_dom"/>
</dbReference>
<evidence type="ECO:0000256" key="2">
    <source>
        <dbReference type="ARBA" id="ARBA00006636"/>
    </source>
</evidence>
<name>A0ABN9KSL0_9NEOB</name>
<organism evidence="18 19">
    <name type="scientific">Ranitomeya imitator</name>
    <name type="common">mimic poison frog</name>
    <dbReference type="NCBI Taxonomy" id="111125"/>
    <lineage>
        <taxon>Eukaryota</taxon>
        <taxon>Metazoa</taxon>
        <taxon>Chordata</taxon>
        <taxon>Craniata</taxon>
        <taxon>Vertebrata</taxon>
        <taxon>Euteleostomi</taxon>
        <taxon>Amphibia</taxon>
        <taxon>Batrachia</taxon>
        <taxon>Anura</taxon>
        <taxon>Neobatrachia</taxon>
        <taxon>Hyloidea</taxon>
        <taxon>Dendrobatidae</taxon>
        <taxon>Dendrobatinae</taxon>
        <taxon>Ranitomeya</taxon>
    </lineage>
</organism>
<keyword evidence="7 13" id="KW-0443">Lipid metabolism</keyword>
<proteinExistence type="inferred from homology"/>
<feature type="compositionally biased region" description="Basic residues" evidence="14">
    <location>
        <begin position="141"/>
        <end position="157"/>
    </location>
</feature>
<feature type="transmembrane region" description="Helical" evidence="15">
    <location>
        <begin position="101"/>
        <end position="124"/>
    </location>
</feature>
<evidence type="ECO:0000256" key="10">
    <source>
        <dbReference type="ARBA" id="ARBA00048133"/>
    </source>
</evidence>
<feature type="active site" description="Nucleophile" evidence="13">
    <location>
        <position position="947"/>
    </location>
</feature>
<feature type="domain" description="Cyclic nucleotide-binding" evidence="16">
    <location>
        <begin position="570"/>
        <end position="671"/>
    </location>
</feature>
<comment type="catalytic activity">
    <reaction evidence="9">
        <text>1-(9Z-octadecenoyl)-sn-glycero-3-phosphocholine + H2O = sn-glycerol 3-phosphocholine + (9Z)-octadecenoate + H(+)</text>
        <dbReference type="Rhea" id="RHEA:40807"/>
        <dbReference type="ChEBI" id="CHEBI:15377"/>
        <dbReference type="ChEBI" id="CHEBI:15378"/>
        <dbReference type="ChEBI" id="CHEBI:16870"/>
        <dbReference type="ChEBI" id="CHEBI:28610"/>
        <dbReference type="ChEBI" id="CHEBI:30823"/>
    </reaction>
    <physiologicalReaction direction="left-to-right" evidence="9">
        <dbReference type="Rhea" id="RHEA:40808"/>
    </physiologicalReaction>
</comment>
<evidence type="ECO:0000256" key="8">
    <source>
        <dbReference type="ARBA" id="ARBA00023136"/>
    </source>
</evidence>
<feature type="region of interest" description="Disordered" evidence="14">
    <location>
        <begin position="376"/>
        <end position="411"/>
    </location>
</feature>
<dbReference type="Gene3D" id="2.60.120.10">
    <property type="entry name" value="Jelly Rolls"/>
    <property type="match status" value="3"/>
</dbReference>
<evidence type="ECO:0000256" key="7">
    <source>
        <dbReference type="ARBA" id="ARBA00023098"/>
    </source>
</evidence>
<dbReference type="SUPFAM" id="SSF51206">
    <property type="entry name" value="cAMP-binding domain-like"/>
    <property type="match status" value="3"/>
</dbReference>
<evidence type="ECO:0000256" key="12">
    <source>
        <dbReference type="ARBA" id="ARBA00048656"/>
    </source>
</evidence>
<dbReference type="PANTHER" id="PTHR14226:SF26">
    <property type="entry name" value="PATATIN-LIKE PHOSPHOLIPASE DOMAIN-CONTAINING PROTEIN 6"/>
    <property type="match status" value="1"/>
</dbReference>